<evidence type="ECO:0000313" key="3">
    <source>
        <dbReference type="Proteomes" id="UP000275256"/>
    </source>
</evidence>
<evidence type="ECO:0000313" key="2">
    <source>
        <dbReference type="EMBL" id="RMB57823.1"/>
    </source>
</evidence>
<dbReference type="Proteomes" id="UP000275256">
    <property type="component" value="Unassembled WGS sequence"/>
</dbReference>
<dbReference type="SUPFAM" id="SSF69572">
    <property type="entry name" value="Activating enzymes of the ubiquitin-like proteins"/>
    <property type="match status" value="1"/>
</dbReference>
<dbReference type="AlphaFoldDB" id="A0A3M0G804"/>
<organism evidence="2 3">
    <name type="scientific">Tessaracoccus antarcticus</name>
    <dbReference type="NCBI Taxonomy" id="2479848"/>
    <lineage>
        <taxon>Bacteria</taxon>
        <taxon>Bacillati</taxon>
        <taxon>Actinomycetota</taxon>
        <taxon>Actinomycetes</taxon>
        <taxon>Propionibacteriales</taxon>
        <taxon>Propionibacteriaceae</taxon>
        <taxon>Tessaracoccus</taxon>
    </lineage>
</organism>
<comment type="caution">
    <text evidence="2">The sequence shown here is derived from an EMBL/GenBank/DDBJ whole genome shotgun (WGS) entry which is preliminary data.</text>
</comment>
<dbReference type="GO" id="GO:0061503">
    <property type="term" value="F:tRNA threonylcarbamoyladenosine dehydratase"/>
    <property type="evidence" value="ECO:0007669"/>
    <property type="project" value="TreeGrafter"/>
</dbReference>
<dbReference type="CDD" id="cd01483">
    <property type="entry name" value="E1_enzyme_family"/>
    <property type="match status" value="1"/>
</dbReference>
<dbReference type="GO" id="GO:0008641">
    <property type="term" value="F:ubiquitin-like modifier activating enzyme activity"/>
    <property type="evidence" value="ECO:0007669"/>
    <property type="project" value="InterPro"/>
</dbReference>
<protein>
    <recommendedName>
        <fullName evidence="1">THIF-type NAD/FAD binding fold domain-containing protein</fullName>
    </recommendedName>
</protein>
<proteinExistence type="predicted"/>
<dbReference type="EMBL" id="REFW01000005">
    <property type="protein sequence ID" value="RMB57823.1"/>
    <property type="molecule type" value="Genomic_DNA"/>
</dbReference>
<dbReference type="Gene3D" id="3.40.50.720">
    <property type="entry name" value="NAD(P)-binding Rossmann-like Domain"/>
    <property type="match status" value="1"/>
</dbReference>
<dbReference type="InterPro" id="IPR000594">
    <property type="entry name" value="ThiF_NAD_FAD-bd"/>
</dbReference>
<accession>A0A3M0G804</accession>
<dbReference type="GO" id="GO:0061504">
    <property type="term" value="P:cyclic threonylcarbamoyladenosine biosynthetic process"/>
    <property type="evidence" value="ECO:0007669"/>
    <property type="project" value="TreeGrafter"/>
</dbReference>
<evidence type="ECO:0000259" key="1">
    <source>
        <dbReference type="Pfam" id="PF00899"/>
    </source>
</evidence>
<dbReference type="Pfam" id="PF00899">
    <property type="entry name" value="ThiF"/>
    <property type="match status" value="1"/>
</dbReference>
<dbReference type="InterPro" id="IPR035985">
    <property type="entry name" value="Ubiquitin-activating_enz"/>
</dbReference>
<dbReference type="RefSeq" id="WP_121902602.1">
    <property type="nucleotide sequence ID" value="NZ_REFW01000005.1"/>
</dbReference>
<reference evidence="2 3" key="1">
    <citation type="submission" date="2018-10" db="EMBL/GenBank/DDBJ databases">
        <title>Tessaracoccus antarcticuss sp. nov., isolated from sediment.</title>
        <authorList>
            <person name="Zhou L.Y."/>
            <person name="Du Z.J."/>
        </authorList>
    </citation>
    <scope>NUCLEOTIDE SEQUENCE [LARGE SCALE GENOMIC DNA]</scope>
    <source>
        <strain evidence="2 3">JDX10</strain>
    </source>
</reference>
<dbReference type="InterPro" id="IPR045886">
    <property type="entry name" value="ThiF/MoeB/HesA"/>
</dbReference>
<sequence>MADPPRPDEAQEPEGWADHVAYIRETFINALVGRGFRLVRDNSRGSCSDAELTDGQASVLLEDGFPYSAPLVRTEVAVPMSWHRDSLGFLCLYTSRDHDNQPWLAVDAFLARIETWFGKNDAGWPDDPPVLDLEAYLHLPVDKRYVLYSRLDSYTGKYLKLREQDGQIQIKGVGKVSRKSTKGLRTGYVADIGQVATPPVSWDDLIENLNSTHKLRSAIERDRIDVLFVQYQRHDQRGAVVVTFPPTTARPRARKQRATNQTTRVPHLALSASLDESVMRFRSGVTASALEDKHVYIVGAGALGSHICDGLVRAGIGRLTIRDFQRLTPGNMTRHLVAILGYAGHNKADALQSLLSNRPYNRSKIESDWTGLRSPAEAIRVLRSHDLVVDATADGSVLAMLQDASVLTDSRFVTTCLQNDGRSMRVDIVPPLDGADAIPPTVLRPSSAPEVFEAGCGEPVSPTPPHAVAEAAAVTVRHLVGLLTGTPEAPAGEHRDLGELL</sequence>
<gene>
    <name evidence="2" type="ORF">EAX62_15310</name>
</gene>
<feature type="domain" description="THIF-type NAD/FAD binding fold" evidence="1">
    <location>
        <begin position="288"/>
        <end position="430"/>
    </location>
</feature>
<dbReference type="PANTHER" id="PTHR43267">
    <property type="entry name" value="TRNA THREONYLCARBAMOYLADENOSINE DEHYDRATASE"/>
    <property type="match status" value="1"/>
</dbReference>
<keyword evidence="3" id="KW-1185">Reference proteome</keyword>
<dbReference type="OrthoDB" id="3802555at2"/>
<name>A0A3M0G804_9ACTN</name>
<dbReference type="PANTHER" id="PTHR43267:SF1">
    <property type="entry name" value="TRNA THREONYLCARBAMOYLADENOSINE DEHYDRATASE"/>
    <property type="match status" value="1"/>
</dbReference>